<reference evidence="2" key="1">
    <citation type="submission" date="2021-01" db="UniProtKB">
        <authorList>
            <consortium name="EnsemblMetazoa"/>
        </authorList>
    </citation>
    <scope>IDENTIFICATION</scope>
</reference>
<dbReference type="SUPFAM" id="SSF69593">
    <property type="entry name" value="Glycerol-3-phosphate (1)-acyltransferase"/>
    <property type="match status" value="1"/>
</dbReference>
<dbReference type="RefSeq" id="XP_022671302.1">
    <property type="nucleotide sequence ID" value="XM_022815567.1"/>
</dbReference>
<dbReference type="OrthoDB" id="44277at2759"/>
<dbReference type="InParanoid" id="A0A7M7L6D4"/>
<dbReference type="Pfam" id="PF01553">
    <property type="entry name" value="Acyltransferase"/>
    <property type="match status" value="1"/>
</dbReference>
<evidence type="ECO:0000313" key="2">
    <source>
        <dbReference type="EnsemblMetazoa" id="XP_022671302"/>
    </source>
</evidence>
<dbReference type="AlphaFoldDB" id="A0A7M7L6D4"/>
<dbReference type="GO" id="GO:0016020">
    <property type="term" value="C:membrane"/>
    <property type="evidence" value="ECO:0007669"/>
    <property type="project" value="TreeGrafter"/>
</dbReference>
<evidence type="ECO:0000313" key="3">
    <source>
        <dbReference type="Proteomes" id="UP000594260"/>
    </source>
</evidence>
<keyword evidence="3" id="KW-1185">Reference proteome</keyword>
<dbReference type="KEGG" id="vde:111254585"/>
<protein>
    <recommendedName>
        <fullName evidence="1">Phospholipid/glycerol acyltransferase domain-containing protein</fullName>
    </recommendedName>
</protein>
<organism evidence="2 3">
    <name type="scientific">Varroa destructor</name>
    <name type="common">Honeybee mite</name>
    <dbReference type="NCBI Taxonomy" id="109461"/>
    <lineage>
        <taxon>Eukaryota</taxon>
        <taxon>Metazoa</taxon>
        <taxon>Ecdysozoa</taxon>
        <taxon>Arthropoda</taxon>
        <taxon>Chelicerata</taxon>
        <taxon>Arachnida</taxon>
        <taxon>Acari</taxon>
        <taxon>Parasitiformes</taxon>
        <taxon>Mesostigmata</taxon>
        <taxon>Gamasina</taxon>
        <taxon>Dermanyssoidea</taxon>
        <taxon>Varroidae</taxon>
        <taxon>Varroa</taxon>
    </lineage>
</organism>
<dbReference type="OMA" id="RNEFTIW"/>
<dbReference type="PANTHER" id="PTHR22753:SF14">
    <property type="entry name" value="MONOACYLGLYCEROL_DIACYLGLYCEROL O-ACYLTRANSFERASE"/>
    <property type="match status" value="1"/>
</dbReference>
<feature type="domain" description="Phospholipid/glycerol acyltransferase" evidence="1">
    <location>
        <begin position="45"/>
        <end position="166"/>
    </location>
</feature>
<dbReference type="GeneID" id="111254585"/>
<proteinExistence type="predicted"/>
<name>A0A7M7L6D4_VARDE</name>
<dbReference type="PANTHER" id="PTHR22753">
    <property type="entry name" value="TRANSMEMBRANE PROTEIN 68"/>
    <property type="match status" value="1"/>
</dbReference>
<sequence>MILLSLLYKGTTFFWDDSRGRLKAWLHRVVSEMWWSIARIYHGYEVYGLDRIPAKGALIVYYHGMVPIDAIYISAVFHKFLNQQIVAVIDKTLYRTPGVRIMAEVMGATCGNRAHCTELLRLGRYLSVSPGGAYEAMFSREYSLEWRRRRGFAQMTKDSGKPVVPMFTQNIRQFTDMVPFCADGLIREFYDKVRFPLCIAFGGYPVKLRTYFGEPLYCGKNETVEEFTARVKSAIEELRDRHQHQPGSVLLALLDRFRRSKPKY</sequence>
<dbReference type="InterPro" id="IPR002123">
    <property type="entry name" value="Plipid/glycerol_acylTrfase"/>
</dbReference>
<accession>A0A7M7L6D4</accession>
<dbReference type="Proteomes" id="UP000594260">
    <property type="component" value="Unplaced"/>
</dbReference>
<dbReference type="GO" id="GO:0016746">
    <property type="term" value="F:acyltransferase activity"/>
    <property type="evidence" value="ECO:0007669"/>
    <property type="project" value="InterPro"/>
</dbReference>
<dbReference type="EnsemblMetazoa" id="XM_022815567">
    <property type="protein sequence ID" value="XP_022671302"/>
    <property type="gene ID" value="LOC111254585"/>
</dbReference>
<evidence type="ECO:0000259" key="1">
    <source>
        <dbReference type="Pfam" id="PF01553"/>
    </source>
</evidence>
<dbReference type="CDD" id="cd07987">
    <property type="entry name" value="LPLAT_MGAT-like"/>
    <property type="match status" value="1"/>
</dbReference>